<comment type="caution">
    <text evidence="2">The sequence shown here is derived from an EMBL/GenBank/DDBJ whole genome shotgun (WGS) entry which is preliminary data.</text>
</comment>
<feature type="domain" description="Secretion system C-terminal sorting" evidence="1">
    <location>
        <begin position="388"/>
        <end position="454"/>
    </location>
</feature>
<evidence type="ECO:0000259" key="1">
    <source>
        <dbReference type="Pfam" id="PF18962"/>
    </source>
</evidence>
<dbReference type="Pfam" id="PF18962">
    <property type="entry name" value="Por_Secre_tail"/>
    <property type="match status" value="1"/>
</dbReference>
<dbReference type="NCBIfam" id="TIGR04183">
    <property type="entry name" value="Por_Secre_tail"/>
    <property type="match status" value="1"/>
</dbReference>
<protein>
    <submittedName>
        <fullName evidence="2">T9SS type A sorting domain-containing protein</fullName>
    </submittedName>
</protein>
<dbReference type="EMBL" id="JAPFQN010000006">
    <property type="protein sequence ID" value="MCX2744378.1"/>
    <property type="molecule type" value="Genomic_DNA"/>
</dbReference>
<gene>
    <name evidence="2" type="ORF">OO013_10900</name>
</gene>
<sequence>MKNFTINTSSRILIAIILLFLINYSGYSQCTPNDCSTILPPFGGICDSSFVEGTSNEAYSDFESFHITTTCFDAGILDPSFSGTNVSVEQIDNLTFFGLPNGITGTSNQISYSSPANGCISISGTPSEAGEFQVNVFLLADVLIYDGNCSSVVSVQNDNQITVPLTLTILPDASFTIPSTSFAACDEAVSLSPTGTVGGSFSGPGVSGSTFNPSVAGPGSHTITYSVSAQEGEAVGPASNSSSITVNVSALPEPGIDTQTACDSFTWIDGNTYTESNNTATFNIEGGAANGCDSLVMLNLTIDTISDLTTSTDGSTITVNNTNVTYQWLDCNNNYAIIPGETNQSFTPVENGTYAAELTKNSCVDTTACVEINTLGIIDNDFGDDLKVYPNPTDGNFSIEMGGYFKNVEISIFEIDGKLIRSAVFNNQKTIDLTITEKPGIYLIGISAENKKATIRLLKE</sequence>
<keyword evidence="3" id="KW-1185">Reference proteome</keyword>
<dbReference type="RefSeq" id="WP_266056840.1">
    <property type="nucleotide sequence ID" value="NZ_JAPFQN010000006.1"/>
</dbReference>
<proteinExistence type="predicted"/>
<name>A0ABT3RS34_9BACT</name>
<reference evidence="2 3" key="1">
    <citation type="submission" date="2022-11" db="EMBL/GenBank/DDBJ databases">
        <title>The characterization of three novel Bacteroidetes species and genomic analysis of their roles in tidal elemental geochemical cycles.</title>
        <authorList>
            <person name="Ma K."/>
        </authorList>
    </citation>
    <scope>NUCLEOTIDE SEQUENCE [LARGE SCALE GENOMIC DNA]</scope>
    <source>
        <strain evidence="2 3">M17</strain>
    </source>
</reference>
<evidence type="ECO:0000313" key="2">
    <source>
        <dbReference type="EMBL" id="MCX2744378.1"/>
    </source>
</evidence>
<accession>A0ABT3RS34</accession>
<evidence type="ECO:0000313" key="3">
    <source>
        <dbReference type="Proteomes" id="UP001209885"/>
    </source>
</evidence>
<dbReference type="InterPro" id="IPR026444">
    <property type="entry name" value="Secre_tail"/>
</dbReference>
<organism evidence="2 3">
    <name type="scientific">Mangrovivirga halotolerans</name>
    <dbReference type="NCBI Taxonomy" id="2993936"/>
    <lineage>
        <taxon>Bacteria</taxon>
        <taxon>Pseudomonadati</taxon>
        <taxon>Bacteroidota</taxon>
        <taxon>Cytophagia</taxon>
        <taxon>Cytophagales</taxon>
        <taxon>Mangrovivirgaceae</taxon>
        <taxon>Mangrovivirga</taxon>
    </lineage>
</organism>
<dbReference type="Proteomes" id="UP001209885">
    <property type="component" value="Unassembled WGS sequence"/>
</dbReference>